<protein>
    <submittedName>
        <fullName evidence="3">SDR family NAD(P)-dependent oxidoreductase</fullName>
    </submittedName>
</protein>
<comment type="caution">
    <text evidence="3">The sequence shown here is derived from an EMBL/GenBank/DDBJ whole genome shotgun (WGS) entry which is preliminary data.</text>
</comment>
<dbReference type="Proteomes" id="UP001203665">
    <property type="component" value="Unassembled WGS sequence"/>
</dbReference>
<name>A0ABT0XPU7_9BACI</name>
<comment type="similarity">
    <text evidence="1">Belongs to the short-chain dehydrogenases/reductases (SDR) family.</text>
</comment>
<dbReference type="InterPro" id="IPR002347">
    <property type="entry name" value="SDR_fam"/>
</dbReference>
<dbReference type="Pfam" id="PF00106">
    <property type="entry name" value="adh_short"/>
    <property type="match status" value="1"/>
</dbReference>
<keyword evidence="2" id="KW-0560">Oxidoreductase</keyword>
<keyword evidence="4" id="KW-1185">Reference proteome</keyword>
<gene>
    <name evidence="3" type="ORF">NDM98_19285</name>
</gene>
<dbReference type="InterPro" id="IPR036291">
    <property type="entry name" value="NAD(P)-bd_dom_sf"/>
</dbReference>
<evidence type="ECO:0000313" key="4">
    <source>
        <dbReference type="Proteomes" id="UP001203665"/>
    </source>
</evidence>
<evidence type="ECO:0000313" key="3">
    <source>
        <dbReference type="EMBL" id="MCM2677368.1"/>
    </source>
</evidence>
<evidence type="ECO:0000256" key="2">
    <source>
        <dbReference type="ARBA" id="ARBA00023002"/>
    </source>
</evidence>
<dbReference type="Gene3D" id="3.40.50.720">
    <property type="entry name" value="NAD(P)-binding Rossmann-like Domain"/>
    <property type="match status" value="1"/>
</dbReference>
<proteinExistence type="inferred from homology"/>
<sequence length="92" mass="10049">MTSVNRKTYLVVGGANGIGAEISRLLSSEGHTVLITDIDGAALSEMATELRIPSTMIHKVDVRSKVEVERAIQQIRECEQMIDGVVYVAWCS</sequence>
<dbReference type="RefSeq" id="WP_251611079.1">
    <property type="nucleotide sequence ID" value="NZ_JAMQJY010000003.1"/>
</dbReference>
<dbReference type="SUPFAM" id="SSF51735">
    <property type="entry name" value="NAD(P)-binding Rossmann-fold domains"/>
    <property type="match status" value="1"/>
</dbReference>
<organism evidence="3 4">
    <name type="scientific">Alkalicoccobacillus plakortidis</name>
    <dbReference type="NCBI Taxonomy" id="444060"/>
    <lineage>
        <taxon>Bacteria</taxon>
        <taxon>Bacillati</taxon>
        <taxon>Bacillota</taxon>
        <taxon>Bacilli</taxon>
        <taxon>Bacillales</taxon>
        <taxon>Bacillaceae</taxon>
        <taxon>Alkalicoccobacillus</taxon>
    </lineage>
</organism>
<evidence type="ECO:0000256" key="1">
    <source>
        <dbReference type="ARBA" id="ARBA00006484"/>
    </source>
</evidence>
<dbReference type="EMBL" id="JAMQJY010000003">
    <property type="protein sequence ID" value="MCM2677368.1"/>
    <property type="molecule type" value="Genomic_DNA"/>
</dbReference>
<dbReference type="PANTHER" id="PTHR43008:SF14">
    <property type="entry name" value="DEHYDROGENASE ARBD, PUTATIVE-RELATED"/>
    <property type="match status" value="1"/>
</dbReference>
<accession>A0ABT0XPU7</accession>
<dbReference type="PANTHER" id="PTHR43008">
    <property type="entry name" value="BENZIL REDUCTASE"/>
    <property type="match status" value="1"/>
</dbReference>
<reference evidence="3" key="1">
    <citation type="submission" date="2022-06" db="EMBL/GenBank/DDBJ databases">
        <title>Alkalicoccobacillus porphyridii sp. nov., isolated from a marine red alga, Porphyridium purpureum and reclassification of Shouchella plakortidis and Shouchella gibsonii as Alkalicoccobacillus plakortidis comb. nov. and Alkalicoccobacillus gibsonii comb. nov.</title>
        <authorList>
            <person name="Kim K.H."/>
            <person name="Lee J.K."/>
            <person name="Han D.M."/>
            <person name="Baek J.H."/>
            <person name="Jeon C.O."/>
        </authorList>
    </citation>
    <scope>NUCLEOTIDE SEQUENCE</scope>
    <source>
        <strain evidence="3">DSM 19153</strain>
    </source>
</reference>